<dbReference type="InterPro" id="IPR003838">
    <property type="entry name" value="ABC3_permease_C"/>
</dbReference>
<evidence type="ECO:0000313" key="9">
    <source>
        <dbReference type="EMBL" id="QCX39603.1"/>
    </source>
</evidence>
<name>A0A5B7TW88_9FLAO</name>
<dbReference type="PANTHER" id="PTHR30572">
    <property type="entry name" value="MEMBRANE COMPONENT OF TRANSPORTER-RELATED"/>
    <property type="match status" value="1"/>
</dbReference>
<evidence type="ECO:0000256" key="3">
    <source>
        <dbReference type="ARBA" id="ARBA00022692"/>
    </source>
</evidence>
<sequence length="796" mass="88658">MLKNYIKIGWRNLKTNRLFSIINILGLALGLSITILLFLSITYERSYNTMYSNKANIYRVLVNTNESYDKQILCTAPAALTPAIKNDIPDVKYAARILKHGFGETAFVKVGNTTFLEKELYWCDPELFDIFNIKFLQGEASSAISRPNTITISKSTAKKYFGDADPMGKLIVVDSDEKLEVTGVFENFPENSSLHCNAIASFSSTFAFKNPSWGNSSFETYLQLNENISQANTESQLNSLLDKNVDKEGQWFHLTLQPLEKVHLYSADFSNSYSKRVGDIDEINNLSFLGILILLIACVNYMNLMTAKSAKRSKDVGIYKTLGASFKSLIARFYAETGIITLLALVIGVFITILFIPLFNQLTAQQLEVSLLFKPQVLIGIVLFWVIATLVAGSYPAFYLSSISPNSALTSTKKDGSSIINIRKGLVVLQFAASIILIVGVLVIYQQLQFMQNQKLGFDSDNVVAISTTAVNGNDKKEALVQEYESLSMVSDIAMAQGFPGVTVSGRMLFKTENDENGLKIQTNRVDAQIIDLLKLKLIAGKTLPLIKQQGDTISEVVLNKKALDYLGYTPEESIGKKVLIQGFRGNVFIVGIVDDFNFESLHQPIGAYAFHNRRTEAKNFALVRFNSNSLTNTMDQLESKFLKINPGSAFEYIFLDKNIEQLYAQERKTAILGFTFSILAIFVACLGLFGLAAFTAEQRKKEIGIRKVLGATIMGITQMLSMDFLKLVAVAIVIAFPIAYWLMHEWLQNFAYRIDFSWYIFAISGILAIVIALITVSFQAVKAALSNPVKSLRTE</sequence>
<gene>
    <name evidence="9" type="ORF">FF125_14550</name>
</gene>
<dbReference type="PANTHER" id="PTHR30572:SF18">
    <property type="entry name" value="ABC-TYPE MACROLIDE FAMILY EXPORT SYSTEM PERMEASE COMPONENT 2"/>
    <property type="match status" value="1"/>
</dbReference>
<dbReference type="OrthoDB" id="8740261at2"/>
<dbReference type="EMBL" id="CP040749">
    <property type="protein sequence ID" value="QCX39603.1"/>
    <property type="molecule type" value="Genomic_DNA"/>
</dbReference>
<evidence type="ECO:0000256" key="1">
    <source>
        <dbReference type="ARBA" id="ARBA00004651"/>
    </source>
</evidence>
<protein>
    <submittedName>
        <fullName evidence="9">FtsX-like permease family protein</fullName>
    </submittedName>
</protein>
<proteinExistence type="predicted"/>
<accession>A0A5B7TW88</accession>
<feature type="transmembrane region" description="Helical" evidence="6">
    <location>
        <begin position="286"/>
        <end position="304"/>
    </location>
</feature>
<keyword evidence="4 6" id="KW-1133">Transmembrane helix</keyword>
<evidence type="ECO:0000259" key="8">
    <source>
        <dbReference type="Pfam" id="PF12704"/>
    </source>
</evidence>
<dbReference type="GO" id="GO:0022857">
    <property type="term" value="F:transmembrane transporter activity"/>
    <property type="evidence" value="ECO:0007669"/>
    <property type="project" value="TreeGrafter"/>
</dbReference>
<feature type="domain" description="ABC3 transporter permease C-terminal" evidence="7">
    <location>
        <begin position="676"/>
        <end position="785"/>
    </location>
</feature>
<evidence type="ECO:0000256" key="5">
    <source>
        <dbReference type="ARBA" id="ARBA00023136"/>
    </source>
</evidence>
<dbReference type="InterPro" id="IPR050250">
    <property type="entry name" value="Macrolide_Exporter_MacB"/>
</dbReference>
<keyword evidence="3 6" id="KW-0812">Transmembrane</keyword>
<dbReference type="Proteomes" id="UP000306229">
    <property type="component" value="Chromosome"/>
</dbReference>
<feature type="transmembrane region" description="Helical" evidence="6">
    <location>
        <begin position="725"/>
        <end position="745"/>
    </location>
</feature>
<feature type="transmembrane region" description="Helical" evidence="6">
    <location>
        <begin position="377"/>
        <end position="401"/>
    </location>
</feature>
<keyword evidence="2" id="KW-1003">Cell membrane</keyword>
<feature type="transmembrane region" description="Helical" evidence="6">
    <location>
        <begin position="333"/>
        <end position="357"/>
    </location>
</feature>
<feature type="domain" description="MacB-like periplasmic core" evidence="8">
    <location>
        <begin position="20"/>
        <end position="239"/>
    </location>
</feature>
<dbReference type="AlphaFoldDB" id="A0A5B7TW88"/>
<keyword evidence="5 6" id="KW-0472">Membrane</keyword>
<reference evidence="9 10" key="1">
    <citation type="submission" date="2019-05" db="EMBL/GenBank/DDBJ databases">
        <title>Algicella ahnfeltiae gen. nov., sp. nov., a novel marine bacterium of the family Flavobacteriaceae isolated from a red alga.</title>
        <authorList>
            <person name="Nedashkovskaya O.I."/>
            <person name="Kukhlevskiy A.D."/>
            <person name="Kim S.-G."/>
            <person name="Zhukova N.V."/>
            <person name="Mikhailov V.V."/>
        </authorList>
    </citation>
    <scope>NUCLEOTIDE SEQUENCE [LARGE SCALE GENOMIC DNA]</scope>
    <source>
        <strain evidence="9 10">10Alg115</strain>
    </source>
</reference>
<organism evidence="9 10">
    <name type="scientific">Aureibaculum algae</name>
    <dbReference type="NCBI Taxonomy" id="2584122"/>
    <lineage>
        <taxon>Bacteria</taxon>
        <taxon>Pseudomonadati</taxon>
        <taxon>Bacteroidota</taxon>
        <taxon>Flavobacteriia</taxon>
        <taxon>Flavobacteriales</taxon>
        <taxon>Flavobacteriaceae</taxon>
        <taxon>Aureibaculum</taxon>
    </lineage>
</organism>
<dbReference type="GO" id="GO:0005886">
    <property type="term" value="C:plasma membrane"/>
    <property type="evidence" value="ECO:0007669"/>
    <property type="project" value="UniProtKB-SubCell"/>
</dbReference>
<feature type="domain" description="ABC3 transporter permease C-terminal" evidence="7">
    <location>
        <begin position="288"/>
        <end position="405"/>
    </location>
</feature>
<feature type="transmembrane region" description="Helical" evidence="6">
    <location>
        <begin position="21"/>
        <end position="43"/>
    </location>
</feature>
<keyword evidence="10" id="KW-1185">Reference proteome</keyword>
<evidence type="ECO:0000259" key="7">
    <source>
        <dbReference type="Pfam" id="PF02687"/>
    </source>
</evidence>
<feature type="transmembrane region" description="Helical" evidence="6">
    <location>
        <begin position="422"/>
        <end position="445"/>
    </location>
</feature>
<feature type="transmembrane region" description="Helical" evidence="6">
    <location>
        <begin position="757"/>
        <end position="782"/>
    </location>
</feature>
<evidence type="ECO:0000313" key="10">
    <source>
        <dbReference type="Proteomes" id="UP000306229"/>
    </source>
</evidence>
<dbReference type="RefSeq" id="WP_138950451.1">
    <property type="nucleotide sequence ID" value="NZ_CP040749.1"/>
</dbReference>
<comment type="subcellular location">
    <subcellularLocation>
        <location evidence="1">Cell membrane</location>
        <topology evidence="1">Multi-pass membrane protein</topology>
    </subcellularLocation>
</comment>
<dbReference type="Pfam" id="PF12704">
    <property type="entry name" value="MacB_PCD"/>
    <property type="match status" value="1"/>
</dbReference>
<feature type="transmembrane region" description="Helical" evidence="6">
    <location>
        <begin position="672"/>
        <end position="697"/>
    </location>
</feature>
<dbReference type="Pfam" id="PF02687">
    <property type="entry name" value="FtsX"/>
    <property type="match status" value="2"/>
</dbReference>
<evidence type="ECO:0000256" key="2">
    <source>
        <dbReference type="ARBA" id="ARBA00022475"/>
    </source>
</evidence>
<evidence type="ECO:0000256" key="4">
    <source>
        <dbReference type="ARBA" id="ARBA00022989"/>
    </source>
</evidence>
<dbReference type="InterPro" id="IPR025857">
    <property type="entry name" value="MacB_PCD"/>
</dbReference>
<evidence type="ECO:0000256" key="6">
    <source>
        <dbReference type="SAM" id="Phobius"/>
    </source>
</evidence>
<dbReference type="KEGG" id="fbe:FF125_14550"/>